<keyword evidence="3" id="KW-1185">Reference proteome</keyword>
<evidence type="ECO:0000313" key="3">
    <source>
        <dbReference type="Proteomes" id="UP001207626"/>
    </source>
</evidence>
<comment type="caution">
    <text evidence="2">The sequence shown here is derived from an EMBL/GenBank/DDBJ whole genome shotgun (WGS) entry which is preliminary data.</text>
</comment>
<evidence type="ECO:0000256" key="1">
    <source>
        <dbReference type="SAM" id="SignalP"/>
    </source>
</evidence>
<feature type="signal peptide" evidence="1">
    <location>
        <begin position="1"/>
        <end position="27"/>
    </location>
</feature>
<dbReference type="RefSeq" id="WP_176392933.1">
    <property type="nucleotide sequence ID" value="NZ_JAMDLV010000036.1"/>
</dbReference>
<dbReference type="Proteomes" id="UP001207626">
    <property type="component" value="Unassembled WGS sequence"/>
</dbReference>
<accession>A0ABT4DTR2</accession>
<proteinExistence type="predicted"/>
<keyword evidence="1" id="KW-0732">Signal</keyword>
<sequence length="52" mass="5443">MKKALSILGSAAMLLAMTPWTSAKANAASGTYLGTYDLRGDGTMQMVYRNGG</sequence>
<evidence type="ECO:0000313" key="2">
    <source>
        <dbReference type="EMBL" id="MCY9520746.1"/>
    </source>
</evidence>
<organism evidence="2 3">
    <name type="scientific">Paenibacillus apiarius</name>
    <dbReference type="NCBI Taxonomy" id="46240"/>
    <lineage>
        <taxon>Bacteria</taxon>
        <taxon>Bacillati</taxon>
        <taxon>Bacillota</taxon>
        <taxon>Bacilli</taxon>
        <taxon>Bacillales</taxon>
        <taxon>Paenibacillaceae</taxon>
        <taxon>Paenibacillus</taxon>
    </lineage>
</organism>
<protein>
    <submittedName>
        <fullName evidence="2">Uncharacterized protein</fullName>
    </submittedName>
</protein>
<gene>
    <name evidence="2" type="ORF">M5X09_13900</name>
</gene>
<dbReference type="EMBL" id="JAMDLW010000019">
    <property type="protein sequence ID" value="MCY9520746.1"/>
    <property type="molecule type" value="Genomic_DNA"/>
</dbReference>
<feature type="chain" id="PRO_5046940682" evidence="1">
    <location>
        <begin position="28"/>
        <end position="52"/>
    </location>
</feature>
<name>A0ABT4DTR2_9BACL</name>
<reference evidence="2 3" key="1">
    <citation type="submission" date="2022-05" db="EMBL/GenBank/DDBJ databases">
        <title>Genome Sequencing of Bee-Associated Microbes.</title>
        <authorList>
            <person name="Dunlap C."/>
        </authorList>
    </citation>
    <scope>NUCLEOTIDE SEQUENCE [LARGE SCALE GENOMIC DNA]</scope>
    <source>
        <strain evidence="2 3">NRRL NRS-1438</strain>
    </source>
</reference>